<keyword evidence="2" id="KW-0456">Lyase</keyword>
<feature type="non-terminal residue" evidence="2">
    <location>
        <position position="133"/>
    </location>
</feature>
<evidence type="ECO:0000313" key="2">
    <source>
        <dbReference type="EMBL" id="CAA9364697.1"/>
    </source>
</evidence>
<feature type="compositionally biased region" description="Low complexity" evidence="1">
    <location>
        <begin position="57"/>
        <end position="68"/>
    </location>
</feature>
<feature type="compositionally biased region" description="Basic residues" evidence="1">
    <location>
        <begin position="107"/>
        <end position="116"/>
    </location>
</feature>
<dbReference type="AlphaFoldDB" id="A0A6J4MRN9"/>
<feature type="compositionally biased region" description="Basic residues" evidence="1">
    <location>
        <begin position="39"/>
        <end position="56"/>
    </location>
</feature>
<sequence>ERSCRPPVGADGDPPQVRSLLPCPLRGEPGRRGLLSRPVRGRRHRGLHPHRRRRGAVRLLLRGAVPGRGPRRGPAGGPRGGRACRSPVANDRVHRDRRGTRPTCSRRISRVVRSHARGADRGDQGHRDRRRTV</sequence>
<accession>A0A6J4MRN9</accession>
<organism evidence="2">
    <name type="scientific">uncultured Nocardioidaceae bacterium</name>
    <dbReference type="NCBI Taxonomy" id="253824"/>
    <lineage>
        <taxon>Bacteria</taxon>
        <taxon>Bacillati</taxon>
        <taxon>Actinomycetota</taxon>
        <taxon>Actinomycetes</taxon>
        <taxon>Propionibacteriales</taxon>
        <taxon>Nocardioidaceae</taxon>
        <taxon>environmental samples</taxon>
    </lineage>
</organism>
<proteinExistence type="predicted"/>
<feature type="non-terminal residue" evidence="2">
    <location>
        <position position="1"/>
    </location>
</feature>
<dbReference type="EMBL" id="CADCUJ010000109">
    <property type="protein sequence ID" value="CAA9364697.1"/>
    <property type="molecule type" value="Genomic_DNA"/>
</dbReference>
<feature type="region of interest" description="Disordered" evidence="1">
    <location>
        <begin position="1"/>
        <end position="133"/>
    </location>
</feature>
<feature type="compositionally biased region" description="Basic and acidic residues" evidence="1">
    <location>
        <begin position="117"/>
        <end position="126"/>
    </location>
</feature>
<dbReference type="GO" id="GO:0047459">
    <property type="term" value="F:3-aminobutyryl-CoA ammonia-lyase activity"/>
    <property type="evidence" value="ECO:0007669"/>
    <property type="project" value="UniProtKB-EC"/>
</dbReference>
<gene>
    <name evidence="2" type="ORF">AVDCRST_MAG72-2599</name>
</gene>
<evidence type="ECO:0000256" key="1">
    <source>
        <dbReference type="SAM" id="MobiDB-lite"/>
    </source>
</evidence>
<name>A0A6J4MRN9_9ACTN</name>
<dbReference type="EC" id="4.3.1.14" evidence="2"/>
<protein>
    <submittedName>
        <fullName evidence="2">3-aminobutyryl-CoA ammonia-lyase</fullName>
        <ecNumber evidence="2">4.3.1.14</ecNumber>
    </submittedName>
</protein>
<reference evidence="2" key="1">
    <citation type="submission" date="2020-02" db="EMBL/GenBank/DDBJ databases">
        <authorList>
            <person name="Meier V. D."/>
        </authorList>
    </citation>
    <scope>NUCLEOTIDE SEQUENCE</scope>
    <source>
        <strain evidence="2">AVDCRST_MAG72</strain>
    </source>
</reference>